<organism evidence="2 3">
    <name type="scientific">Antrodiella citrinella</name>
    <dbReference type="NCBI Taxonomy" id="2447956"/>
    <lineage>
        <taxon>Eukaryota</taxon>
        <taxon>Fungi</taxon>
        <taxon>Dikarya</taxon>
        <taxon>Basidiomycota</taxon>
        <taxon>Agaricomycotina</taxon>
        <taxon>Agaricomycetes</taxon>
        <taxon>Polyporales</taxon>
        <taxon>Steccherinaceae</taxon>
        <taxon>Antrodiella</taxon>
    </lineage>
</organism>
<feature type="domain" description="Reverse transcriptase" evidence="1">
    <location>
        <begin position="1"/>
        <end position="134"/>
    </location>
</feature>
<dbReference type="PROSITE" id="PS50878">
    <property type="entry name" value="RT_POL"/>
    <property type="match status" value="1"/>
</dbReference>
<dbReference type="InterPro" id="IPR053134">
    <property type="entry name" value="RNA-dir_DNA_polymerase"/>
</dbReference>
<reference evidence="2 3" key="1">
    <citation type="submission" date="2019-02" db="EMBL/GenBank/DDBJ databases">
        <title>Genome sequencing of the rare red list fungi Antrodiella citrinella (Flaviporus citrinellus).</title>
        <authorList>
            <person name="Buettner E."/>
            <person name="Kellner H."/>
        </authorList>
    </citation>
    <scope>NUCLEOTIDE SEQUENCE [LARGE SCALE GENOMIC DNA]</scope>
    <source>
        <strain evidence="2 3">DSM 108506</strain>
    </source>
</reference>
<keyword evidence="3" id="KW-1185">Reference proteome</keyword>
<dbReference type="InterPro" id="IPR043502">
    <property type="entry name" value="DNA/RNA_pol_sf"/>
</dbReference>
<dbReference type="EMBL" id="SGPM01000584">
    <property type="protein sequence ID" value="THH18610.1"/>
    <property type="molecule type" value="Genomic_DNA"/>
</dbReference>
<dbReference type="SUPFAM" id="SSF56672">
    <property type="entry name" value="DNA/RNA polymerases"/>
    <property type="match status" value="1"/>
</dbReference>
<dbReference type="Pfam" id="PF00078">
    <property type="entry name" value="RVT_1"/>
    <property type="match status" value="1"/>
</dbReference>
<evidence type="ECO:0000313" key="3">
    <source>
        <dbReference type="Proteomes" id="UP000308730"/>
    </source>
</evidence>
<gene>
    <name evidence="2" type="ORF">EUX98_g8928</name>
</gene>
<dbReference type="PANTHER" id="PTHR24559">
    <property type="entry name" value="TRANSPOSON TY3-I GAG-POL POLYPROTEIN"/>
    <property type="match status" value="1"/>
</dbReference>
<dbReference type="InterPro" id="IPR043128">
    <property type="entry name" value="Rev_trsase/Diguanyl_cyclase"/>
</dbReference>
<dbReference type="OrthoDB" id="3250101at2759"/>
<sequence length="134" mass="15453">MASPFFFVSKKDGTLRPCQDYRYLNEGTVKNAYPLPLIGELVDRLKGATIFSKFDLRSGYNNVRIKDGHQWKAAFKCSKGLYEPTVMFFGLCNSPATFQAMMNDLFKDMLDEGWLVIYMDDLLLFSSDLRIHQQ</sequence>
<evidence type="ECO:0000259" key="1">
    <source>
        <dbReference type="PROSITE" id="PS50878"/>
    </source>
</evidence>
<dbReference type="Proteomes" id="UP000308730">
    <property type="component" value="Unassembled WGS sequence"/>
</dbReference>
<proteinExistence type="predicted"/>
<comment type="caution">
    <text evidence="2">The sequence shown here is derived from an EMBL/GenBank/DDBJ whole genome shotgun (WGS) entry which is preliminary data.</text>
</comment>
<dbReference type="PANTHER" id="PTHR24559:SF444">
    <property type="entry name" value="REVERSE TRANSCRIPTASE DOMAIN-CONTAINING PROTEIN"/>
    <property type="match status" value="1"/>
</dbReference>
<evidence type="ECO:0000313" key="2">
    <source>
        <dbReference type="EMBL" id="THH18610.1"/>
    </source>
</evidence>
<dbReference type="Gene3D" id="3.30.70.270">
    <property type="match status" value="1"/>
</dbReference>
<protein>
    <recommendedName>
        <fullName evidence="1">Reverse transcriptase domain-containing protein</fullName>
    </recommendedName>
</protein>
<dbReference type="InterPro" id="IPR000477">
    <property type="entry name" value="RT_dom"/>
</dbReference>
<accession>A0A4S4M6Y1</accession>
<dbReference type="CDD" id="cd01647">
    <property type="entry name" value="RT_LTR"/>
    <property type="match status" value="1"/>
</dbReference>
<name>A0A4S4M6Y1_9APHY</name>
<dbReference type="AlphaFoldDB" id="A0A4S4M6Y1"/>